<dbReference type="GO" id="GO:0030151">
    <property type="term" value="F:molybdenum ion binding"/>
    <property type="evidence" value="ECO:0007669"/>
    <property type="project" value="TreeGrafter"/>
</dbReference>
<sequence>MTLRVTRRQFFKLGAAGMATSSMAMMGFAPEPTVASIRHFKLTGAKITRSNCTYCSVGCGVLIYSRGDAAINNIDDIYHIEGDPDHPVSRGSLCPKGSGLLDYIRSESRLRYPMVREPGSDEWQRITWDDALSRIARHMKDDRDANFVTENQAGHTVNHWTTTGFLAASASSNETAYLTHKMVRSLGMVAFDNQARV</sequence>
<dbReference type="SUPFAM" id="SSF53706">
    <property type="entry name" value="Formate dehydrogenase/DMSO reductase, domains 1-3"/>
    <property type="match status" value="1"/>
</dbReference>
<dbReference type="GO" id="GO:0009055">
    <property type="term" value="F:electron transfer activity"/>
    <property type="evidence" value="ECO:0007669"/>
    <property type="project" value="TreeGrafter"/>
</dbReference>
<keyword evidence="5" id="KW-0004">4Fe-4S</keyword>
<dbReference type="Gene3D" id="2.20.25.90">
    <property type="entry name" value="ADC-like domains"/>
    <property type="match status" value="1"/>
</dbReference>
<gene>
    <name evidence="13" type="ORF">C1H69_08880</name>
</gene>
<evidence type="ECO:0000256" key="11">
    <source>
        <dbReference type="SAM" id="SignalP"/>
    </source>
</evidence>
<dbReference type="SMART" id="SM00926">
    <property type="entry name" value="Molybdop_Fe4S4"/>
    <property type="match status" value="1"/>
</dbReference>
<dbReference type="EMBL" id="PNRF01000017">
    <property type="protein sequence ID" value="PMR75740.1"/>
    <property type="molecule type" value="Genomic_DNA"/>
</dbReference>
<dbReference type="GO" id="GO:0016491">
    <property type="term" value="F:oxidoreductase activity"/>
    <property type="evidence" value="ECO:0007669"/>
    <property type="project" value="UniProtKB-KW"/>
</dbReference>
<evidence type="ECO:0000256" key="3">
    <source>
        <dbReference type="ARBA" id="ARBA00004196"/>
    </source>
</evidence>
<dbReference type="GO" id="GO:0051539">
    <property type="term" value="F:4 iron, 4 sulfur cluster binding"/>
    <property type="evidence" value="ECO:0007669"/>
    <property type="project" value="UniProtKB-KW"/>
</dbReference>
<dbReference type="Pfam" id="PF04879">
    <property type="entry name" value="Molybdop_Fe4S4"/>
    <property type="match status" value="1"/>
</dbReference>
<accession>A0A2N7U5N2</accession>
<evidence type="ECO:0000256" key="4">
    <source>
        <dbReference type="ARBA" id="ARBA00010312"/>
    </source>
</evidence>
<dbReference type="PROSITE" id="PS00551">
    <property type="entry name" value="MOLYBDOPTERIN_PROK_1"/>
    <property type="match status" value="1"/>
</dbReference>
<dbReference type="PANTHER" id="PTHR43598">
    <property type="entry name" value="TUNGSTEN-CONTAINING FORMYLMETHANOFURAN DEHYDROGENASE 2 SUBUNIT B"/>
    <property type="match status" value="1"/>
</dbReference>
<keyword evidence="9" id="KW-0408">Iron</keyword>
<evidence type="ECO:0000256" key="1">
    <source>
        <dbReference type="ARBA" id="ARBA00001942"/>
    </source>
</evidence>
<dbReference type="InterPro" id="IPR006311">
    <property type="entry name" value="TAT_signal"/>
</dbReference>
<keyword evidence="11" id="KW-0732">Signal</keyword>
<dbReference type="GO" id="GO:0009061">
    <property type="term" value="P:anaerobic respiration"/>
    <property type="evidence" value="ECO:0007669"/>
    <property type="project" value="TreeGrafter"/>
</dbReference>
<dbReference type="InterPro" id="IPR027467">
    <property type="entry name" value="MopterinOxRdtase_cofactor_BS"/>
</dbReference>
<dbReference type="OrthoDB" id="9810782at2"/>
<dbReference type="PANTHER" id="PTHR43598:SF1">
    <property type="entry name" value="FORMATE DEHYDROGENASE-O MAJOR SUBUNIT"/>
    <property type="match status" value="1"/>
</dbReference>
<proteinExistence type="inferred from homology"/>
<evidence type="ECO:0000256" key="7">
    <source>
        <dbReference type="ARBA" id="ARBA00022723"/>
    </source>
</evidence>
<reference evidence="13 14" key="1">
    <citation type="submission" date="2018-01" db="EMBL/GenBank/DDBJ databases">
        <title>Halomonas endophytica sp. nov., isolated from storage liquid in the stems of Populus euphratica.</title>
        <authorList>
            <person name="Chen C."/>
        </authorList>
    </citation>
    <scope>NUCLEOTIDE SEQUENCE [LARGE SCALE GENOMIC DNA]</scope>
    <source>
        <strain evidence="13 14">MC28</strain>
    </source>
</reference>
<feature type="domain" description="4Fe-4S Mo/W bis-MGD-type" evidence="12">
    <location>
        <begin position="45"/>
        <end position="108"/>
    </location>
</feature>
<dbReference type="FunFam" id="3.30.200.210:FF:000003">
    <property type="entry name" value="Formate dehydrogenase-N subunit alpha"/>
    <property type="match status" value="1"/>
</dbReference>
<evidence type="ECO:0000256" key="6">
    <source>
        <dbReference type="ARBA" id="ARBA00022505"/>
    </source>
</evidence>
<organism evidence="13 14">
    <name type="scientific">Billgrantia endophytica</name>
    <dbReference type="NCBI Taxonomy" id="2033802"/>
    <lineage>
        <taxon>Bacteria</taxon>
        <taxon>Pseudomonadati</taxon>
        <taxon>Pseudomonadota</taxon>
        <taxon>Gammaproteobacteria</taxon>
        <taxon>Oceanospirillales</taxon>
        <taxon>Halomonadaceae</taxon>
        <taxon>Billgrantia</taxon>
    </lineage>
</organism>
<keyword evidence="8" id="KW-0560">Oxidoreductase</keyword>
<comment type="cofactor">
    <cofactor evidence="2">
        <name>[4Fe-4S] cluster</name>
        <dbReference type="ChEBI" id="CHEBI:49883"/>
    </cofactor>
</comment>
<evidence type="ECO:0000259" key="12">
    <source>
        <dbReference type="PROSITE" id="PS51669"/>
    </source>
</evidence>
<name>A0A2N7U5N2_9GAMM</name>
<evidence type="ECO:0000256" key="8">
    <source>
        <dbReference type="ARBA" id="ARBA00023002"/>
    </source>
</evidence>
<dbReference type="Gene3D" id="3.40.50.740">
    <property type="match status" value="1"/>
</dbReference>
<dbReference type="Proteomes" id="UP000235803">
    <property type="component" value="Unassembled WGS sequence"/>
</dbReference>
<evidence type="ECO:0000256" key="5">
    <source>
        <dbReference type="ARBA" id="ARBA00022485"/>
    </source>
</evidence>
<comment type="caution">
    <text evidence="13">The sequence shown here is derived from an EMBL/GenBank/DDBJ whole genome shotgun (WGS) entry which is preliminary data.</text>
</comment>
<evidence type="ECO:0000256" key="9">
    <source>
        <dbReference type="ARBA" id="ARBA00023004"/>
    </source>
</evidence>
<dbReference type="PROSITE" id="PS51669">
    <property type="entry name" value="4FE4S_MOW_BIS_MGD"/>
    <property type="match status" value="1"/>
</dbReference>
<comment type="subcellular location">
    <subcellularLocation>
        <location evidence="3">Cell envelope</location>
    </subcellularLocation>
</comment>
<dbReference type="Pfam" id="PF00384">
    <property type="entry name" value="Molybdopterin"/>
    <property type="match status" value="1"/>
</dbReference>
<dbReference type="AlphaFoldDB" id="A0A2N7U5N2"/>
<evidence type="ECO:0000256" key="2">
    <source>
        <dbReference type="ARBA" id="ARBA00001966"/>
    </source>
</evidence>
<evidence type="ECO:0000313" key="13">
    <source>
        <dbReference type="EMBL" id="PMR75740.1"/>
    </source>
</evidence>
<keyword evidence="14" id="KW-1185">Reference proteome</keyword>
<evidence type="ECO:0000256" key="10">
    <source>
        <dbReference type="ARBA" id="ARBA00023014"/>
    </source>
</evidence>
<evidence type="ECO:0000313" key="14">
    <source>
        <dbReference type="Proteomes" id="UP000235803"/>
    </source>
</evidence>
<keyword evidence="7" id="KW-0479">Metal-binding</keyword>
<comment type="cofactor">
    <cofactor evidence="1">
        <name>Mo-bis(molybdopterin guanine dinucleotide)</name>
        <dbReference type="ChEBI" id="CHEBI:60539"/>
    </cofactor>
</comment>
<keyword evidence="10" id="KW-0411">Iron-sulfur</keyword>
<keyword evidence="6" id="KW-0500">Molybdenum</keyword>
<protein>
    <submittedName>
        <fullName evidence="13">Sulfate ABC transporter substrate-binding protein</fullName>
    </submittedName>
</protein>
<dbReference type="InterPro" id="IPR006656">
    <property type="entry name" value="Mopterin_OxRdtase"/>
</dbReference>
<dbReference type="GO" id="GO:0030313">
    <property type="term" value="C:cell envelope"/>
    <property type="evidence" value="ECO:0007669"/>
    <property type="project" value="UniProtKB-SubCell"/>
</dbReference>
<feature type="signal peptide" evidence="11">
    <location>
        <begin position="1"/>
        <end position="24"/>
    </location>
</feature>
<dbReference type="InterPro" id="IPR006963">
    <property type="entry name" value="Mopterin_OxRdtase_4Fe-4S_dom"/>
</dbReference>
<feature type="chain" id="PRO_5014633759" evidence="11">
    <location>
        <begin position="25"/>
        <end position="197"/>
    </location>
</feature>
<comment type="similarity">
    <text evidence="4">Belongs to the prokaryotic molybdopterin-containing oxidoreductase family.</text>
</comment>
<dbReference type="PROSITE" id="PS51318">
    <property type="entry name" value="TAT"/>
    <property type="match status" value="1"/>
</dbReference>